<name>A0A933SAX2_UNCEI</name>
<feature type="transmembrane region" description="Helical" evidence="7">
    <location>
        <begin position="326"/>
        <end position="350"/>
    </location>
</feature>
<dbReference type="InterPro" id="IPR050250">
    <property type="entry name" value="Macrolide_Exporter_MacB"/>
</dbReference>
<organism evidence="10 11">
    <name type="scientific">Eiseniibacteriota bacterium</name>
    <dbReference type="NCBI Taxonomy" id="2212470"/>
    <lineage>
        <taxon>Bacteria</taxon>
        <taxon>Candidatus Eiseniibacteriota</taxon>
    </lineage>
</organism>
<dbReference type="GO" id="GO:0022857">
    <property type="term" value="F:transmembrane transporter activity"/>
    <property type="evidence" value="ECO:0007669"/>
    <property type="project" value="TreeGrafter"/>
</dbReference>
<comment type="caution">
    <text evidence="10">The sequence shown here is derived from an EMBL/GenBank/DDBJ whole genome shotgun (WGS) entry which is preliminary data.</text>
</comment>
<feature type="transmembrane region" description="Helical" evidence="7">
    <location>
        <begin position="282"/>
        <end position="306"/>
    </location>
</feature>
<dbReference type="PANTHER" id="PTHR30572">
    <property type="entry name" value="MEMBRANE COMPONENT OF TRANSPORTER-RELATED"/>
    <property type="match status" value="1"/>
</dbReference>
<dbReference type="InterPro" id="IPR025857">
    <property type="entry name" value="MacB_PCD"/>
</dbReference>
<dbReference type="PANTHER" id="PTHR30572:SF4">
    <property type="entry name" value="ABC TRANSPORTER PERMEASE YTRF"/>
    <property type="match status" value="1"/>
</dbReference>
<feature type="domain" description="ABC3 transporter permease C-terminal" evidence="8">
    <location>
        <begin position="285"/>
        <end position="394"/>
    </location>
</feature>
<evidence type="ECO:0000256" key="3">
    <source>
        <dbReference type="ARBA" id="ARBA00022692"/>
    </source>
</evidence>
<accession>A0A933SAX2</accession>
<evidence type="ECO:0000256" key="7">
    <source>
        <dbReference type="SAM" id="Phobius"/>
    </source>
</evidence>
<evidence type="ECO:0000313" key="10">
    <source>
        <dbReference type="EMBL" id="MBI5168081.1"/>
    </source>
</evidence>
<dbReference type="EMBL" id="JACRIW010000010">
    <property type="protein sequence ID" value="MBI5168081.1"/>
    <property type="molecule type" value="Genomic_DNA"/>
</dbReference>
<evidence type="ECO:0000256" key="2">
    <source>
        <dbReference type="ARBA" id="ARBA00022475"/>
    </source>
</evidence>
<proteinExistence type="inferred from homology"/>
<feature type="domain" description="MacB-like periplasmic core" evidence="9">
    <location>
        <begin position="21"/>
        <end position="245"/>
    </location>
</feature>
<keyword evidence="2" id="KW-1003">Cell membrane</keyword>
<evidence type="ECO:0000256" key="6">
    <source>
        <dbReference type="ARBA" id="ARBA00038076"/>
    </source>
</evidence>
<comment type="subcellular location">
    <subcellularLocation>
        <location evidence="1">Cell membrane</location>
        <topology evidence="1">Multi-pass membrane protein</topology>
    </subcellularLocation>
</comment>
<dbReference type="Pfam" id="PF02687">
    <property type="entry name" value="FtsX"/>
    <property type="match status" value="1"/>
</dbReference>
<feature type="transmembrane region" description="Helical" evidence="7">
    <location>
        <begin position="370"/>
        <end position="388"/>
    </location>
</feature>
<sequence length="405" mass="42844">MGFATLLEIGLQALTRNLMRSALTVLGIVIGVAAVIATLAIGQGAREAVQAQIRTLGANVMTVMPGTVTAGGARMGMGGITTMTPEDAEAITRECSAIVAVSPSVRRGAQVVYGNQNWGTTVQGVAPAYLDIRQWPVDNGAMFTDSDVRGTAKVCVLGSKVRDQLFGTEDPVGQTIRIKDMPFKVVGVLSYKGGQGMGGDQDDVVLIPWTTAQRKLLGITHLQGINVSAASQAQVTQAQDQITQLLRQRHKIREGDNDDFFIFTQLDIASTAESTSKVMTTLLASIAAVSLLVGGIGIMNIMLVSVTERTREIGIRRALGARRRDVLVQFLVEATFLSLAGGAIGAAIGVGTAKAITNIARWPTAVQPEVVLLALGFASLVGVFFGFYPAKRAADLDVIESLRYE</sequence>
<evidence type="ECO:0000259" key="8">
    <source>
        <dbReference type="Pfam" id="PF02687"/>
    </source>
</evidence>
<dbReference type="Pfam" id="PF12704">
    <property type="entry name" value="MacB_PCD"/>
    <property type="match status" value="1"/>
</dbReference>
<evidence type="ECO:0000259" key="9">
    <source>
        <dbReference type="Pfam" id="PF12704"/>
    </source>
</evidence>
<gene>
    <name evidence="10" type="ORF">HZA61_01195</name>
</gene>
<keyword evidence="4 7" id="KW-1133">Transmembrane helix</keyword>
<evidence type="ECO:0000256" key="1">
    <source>
        <dbReference type="ARBA" id="ARBA00004651"/>
    </source>
</evidence>
<protein>
    <submittedName>
        <fullName evidence="10">ABC transporter permease</fullName>
    </submittedName>
</protein>
<evidence type="ECO:0000313" key="11">
    <source>
        <dbReference type="Proteomes" id="UP000696931"/>
    </source>
</evidence>
<dbReference type="AlphaFoldDB" id="A0A933SAX2"/>
<keyword evidence="5 7" id="KW-0472">Membrane</keyword>
<dbReference type="InterPro" id="IPR003838">
    <property type="entry name" value="ABC3_permease_C"/>
</dbReference>
<dbReference type="Proteomes" id="UP000696931">
    <property type="component" value="Unassembled WGS sequence"/>
</dbReference>
<reference evidence="10" key="1">
    <citation type="submission" date="2020-07" db="EMBL/GenBank/DDBJ databases">
        <title>Huge and variable diversity of episymbiotic CPR bacteria and DPANN archaea in groundwater ecosystems.</title>
        <authorList>
            <person name="He C.Y."/>
            <person name="Keren R."/>
            <person name="Whittaker M."/>
            <person name="Farag I.F."/>
            <person name="Doudna J."/>
            <person name="Cate J.H.D."/>
            <person name="Banfield J.F."/>
        </authorList>
    </citation>
    <scope>NUCLEOTIDE SEQUENCE</scope>
    <source>
        <strain evidence="10">NC_groundwater_1813_Pr3_B-0.1um_71_17</strain>
    </source>
</reference>
<feature type="transmembrane region" description="Helical" evidence="7">
    <location>
        <begin position="21"/>
        <end position="42"/>
    </location>
</feature>
<keyword evidence="3 7" id="KW-0812">Transmembrane</keyword>
<evidence type="ECO:0000256" key="5">
    <source>
        <dbReference type="ARBA" id="ARBA00023136"/>
    </source>
</evidence>
<dbReference type="GO" id="GO:0005886">
    <property type="term" value="C:plasma membrane"/>
    <property type="evidence" value="ECO:0007669"/>
    <property type="project" value="UniProtKB-SubCell"/>
</dbReference>
<comment type="similarity">
    <text evidence="6">Belongs to the ABC-4 integral membrane protein family.</text>
</comment>
<evidence type="ECO:0000256" key="4">
    <source>
        <dbReference type="ARBA" id="ARBA00022989"/>
    </source>
</evidence>